<evidence type="ECO:0000313" key="3">
    <source>
        <dbReference type="EMBL" id="KAG0650147.1"/>
    </source>
</evidence>
<feature type="signal peptide" evidence="2">
    <location>
        <begin position="1"/>
        <end position="20"/>
    </location>
</feature>
<evidence type="ECO:0000256" key="2">
    <source>
        <dbReference type="SAM" id="SignalP"/>
    </source>
</evidence>
<proteinExistence type="inferred from homology"/>
<dbReference type="PANTHER" id="PTHR30344:SF1">
    <property type="entry name" value="6-PHOSPHOGLUCONOLACTONASE"/>
    <property type="match status" value="1"/>
</dbReference>
<dbReference type="InterPro" id="IPR011048">
    <property type="entry name" value="Haem_d1_sf"/>
</dbReference>
<comment type="caution">
    <text evidence="3">The sequence shown here is derived from an EMBL/GenBank/DDBJ whole genome shotgun (WGS) entry which is preliminary data.</text>
</comment>
<dbReference type="InterPro" id="IPR019405">
    <property type="entry name" value="Lactonase_7-beta_prop"/>
</dbReference>
<comment type="similarity">
    <text evidence="1">Belongs to the cycloisomerase 2 family.</text>
</comment>
<dbReference type="SUPFAM" id="SSF51004">
    <property type="entry name" value="C-terminal (heme d1) domain of cytochrome cd1-nitrite reductase"/>
    <property type="match status" value="1"/>
</dbReference>
<dbReference type="GO" id="GO:0017057">
    <property type="term" value="F:6-phosphogluconolactonase activity"/>
    <property type="evidence" value="ECO:0007669"/>
    <property type="project" value="TreeGrafter"/>
</dbReference>
<evidence type="ECO:0000256" key="1">
    <source>
        <dbReference type="ARBA" id="ARBA00005564"/>
    </source>
</evidence>
<evidence type="ECO:0000313" key="4">
    <source>
        <dbReference type="Proteomes" id="UP000785200"/>
    </source>
</evidence>
<sequence length="369" mass="39195">MRRHSFSFLLLSPLLTSSHGANLFVSHYSGTVYTLTLSNNSDGAYSLTLNTSLYIGGQPSWLTWDSSTRTLYIPDETEYFGTPNAWSVAAATNGALSLTGKATAIGGGVANTLYGNHQYLATAHYDLSQITTFKLPLTSSSTPLQKIALNMTGPGTVPNRQNAAHPHEVLLDPTGAFLLVPDLGADQIRIYQIGSTGLLTACPSYFELGGTGPRHGAFSANGSILYVANELSNSVHTFGMAYNNSRITLKKLQSLTTFPKNATAPTGTKVAEVHVKDNFIYAANRNDLSFSPSDSIASFSLNSVGLMAFMNITSSGGWHPRTFDINKAGDMIAIGDQTSANVAIVKRNITTGELGPQLASLRVSTVGTA</sequence>
<dbReference type="AlphaFoldDB" id="A0A9P6VLE0"/>
<keyword evidence="4" id="KW-1185">Reference proteome</keyword>
<accession>A0A9P6VLE0</accession>
<dbReference type="PANTHER" id="PTHR30344">
    <property type="entry name" value="6-PHOSPHOGLUCONOLACTONASE-RELATED"/>
    <property type="match status" value="1"/>
</dbReference>
<dbReference type="InterPro" id="IPR015943">
    <property type="entry name" value="WD40/YVTN_repeat-like_dom_sf"/>
</dbReference>
<gene>
    <name evidence="3" type="ORF">D0Z07_3467</name>
</gene>
<dbReference type="Pfam" id="PF10282">
    <property type="entry name" value="Lactonase"/>
    <property type="match status" value="1"/>
</dbReference>
<dbReference type="Gene3D" id="2.130.10.10">
    <property type="entry name" value="YVTN repeat-like/Quinoprotein amine dehydrogenase"/>
    <property type="match status" value="1"/>
</dbReference>
<dbReference type="InterPro" id="IPR050282">
    <property type="entry name" value="Cycloisomerase_2"/>
</dbReference>
<organism evidence="3 4">
    <name type="scientific">Hyphodiscus hymeniophilus</name>
    <dbReference type="NCBI Taxonomy" id="353542"/>
    <lineage>
        <taxon>Eukaryota</taxon>
        <taxon>Fungi</taxon>
        <taxon>Dikarya</taxon>
        <taxon>Ascomycota</taxon>
        <taxon>Pezizomycotina</taxon>
        <taxon>Leotiomycetes</taxon>
        <taxon>Helotiales</taxon>
        <taxon>Hyphodiscaceae</taxon>
        <taxon>Hyphodiscus</taxon>
    </lineage>
</organism>
<dbReference type="EMBL" id="VNKQ01000006">
    <property type="protein sequence ID" value="KAG0650147.1"/>
    <property type="molecule type" value="Genomic_DNA"/>
</dbReference>
<dbReference type="OrthoDB" id="9972196at2759"/>
<dbReference type="Proteomes" id="UP000785200">
    <property type="component" value="Unassembled WGS sequence"/>
</dbReference>
<reference evidence="3" key="1">
    <citation type="submission" date="2019-07" db="EMBL/GenBank/DDBJ databases">
        <title>Hyphodiscus hymeniophilus genome sequencing and assembly.</title>
        <authorList>
            <person name="Kramer G."/>
            <person name="Nodwell J."/>
        </authorList>
    </citation>
    <scope>NUCLEOTIDE SEQUENCE</scope>
    <source>
        <strain evidence="3">ATCC 34498</strain>
    </source>
</reference>
<name>A0A9P6VLE0_9HELO</name>
<keyword evidence="2" id="KW-0732">Signal</keyword>
<protein>
    <submittedName>
        <fullName evidence="3">6-phosphogluconolactonase</fullName>
    </submittedName>
</protein>
<feature type="chain" id="PRO_5040508762" evidence="2">
    <location>
        <begin position="21"/>
        <end position="369"/>
    </location>
</feature>